<comment type="caution">
    <text evidence="1">The sequence shown here is derived from an EMBL/GenBank/DDBJ whole genome shotgun (WGS) entry which is preliminary data.</text>
</comment>
<keyword evidence="2" id="KW-1185">Reference proteome</keyword>
<evidence type="ECO:0000313" key="1">
    <source>
        <dbReference type="EMBL" id="GBO99114.1"/>
    </source>
</evidence>
<dbReference type="EMBL" id="BGZK01000002">
    <property type="protein sequence ID" value="GBO99114.1"/>
    <property type="molecule type" value="Genomic_DNA"/>
</dbReference>
<sequence>MEPLRRLSTFVKIESLATLLRSEKFWAAAVLAGRLEGPALFRVMTSYNLESTFERDWNSFWRLSTDSPQRQRASSLLMLTSKNLYKMIVMVAGWFSGNNPHPPGAAITEGAGCPRHL</sequence>
<gene>
    <name evidence="1" type="ORF">EVAR_443_1</name>
</gene>
<accession>A0A4C1SAG6</accession>
<organism evidence="1 2">
    <name type="scientific">Eumeta variegata</name>
    <name type="common">Bagworm moth</name>
    <name type="synonym">Eumeta japonica</name>
    <dbReference type="NCBI Taxonomy" id="151549"/>
    <lineage>
        <taxon>Eukaryota</taxon>
        <taxon>Metazoa</taxon>
        <taxon>Ecdysozoa</taxon>
        <taxon>Arthropoda</taxon>
        <taxon>Hexapoda</taxon>
        <taxon>Insecta</taxon>
        <taxon>Pterygota</taxon>
        <taxon>Neoptera</taxon>
        <taxon>Endopterygota</taxon>
        <taxon>Lepidoptera</taxon>
        <taxon>Glossata</taxon>
        <taxon>Ditrysia</taxon>
        <taxon>Tineoidea</taxon>
        <taxon>Psychidae</taxon>
        <taxon>Oiketicinae</taxon>
        <taxon>Eumeta</taxon>
    </lineage>
</organism>
<protein>
    <submittedName>
        <fullName evidence="1">Uncharacterized protein</fullName>
    </submittedName>
</protein>
<evidence type="ECO:0000313" key="2">
    <source>
        <dbReference type="Proteomes" id="UP000299102"/>
    </source>
</evidence>
<dbReference type="Proteomes" id="UP000299102">
    <property type="component" value="Unassembled WGS sequence"/>
</dbReference>
<proteinExistence type="predicted"/>
<reference evidence="1 2" key="1">
    <citation type="journal article" date="2019" name="Commun. Biol.">
        <title>The bagworm genome reveals a unique fibroin gene that provides high tensile strength.</title>
        <authorList>
            <person name="Kono N."/>
            <person name="Nakamura H."/>
            <person name="Ohtoshi R."/>
            <person name="Tomita M."/>
            <person name="Numata K."/>
            <person name="Arakawa K."/>
        </authorList>
    </citation>
    <scope>NUCLEOTIDE SEQUENCE [LARGE SCALE GENOMIC DNA]</scope>
</reference>
<dbReference type="AlphaFoldDB" id="A0A4C1SAG6"/>
<name>A0A4C1SAG6_EUMVA</name>